<dbReference type="InterPro" id="IPR002346">
    <property type="entry name" value="Mopterin_DH_FAD-bd"/>
</dbReference>
<dbReference type="SUPFAM" id="SSF56176">
    <property type="entry name" value="FAD-binding/transporter-associated domain-like"/>
    <property type="match status" value="1"/>
</dbReference>
<dbReference type="Pfam" id="PF03450">
    <property type="entry name" value="CO_deh_flav_C"/>
    <property type="match status" value="1"/>
</dbReference>
<dbReference type="PANTHER" id="PTHR42659:SF2">
    <property type="entry name" value="XANTHINE DEHYDROGENASE SUBUNIT C-RELATED"/>
    <property type="match status" value="1"/>
</dbReference>
<dbReference type="GO" id="GO:0071949">
    <property type="term" value="F:FAD binding"/>
    <property type="evidence" value="ECO:0007669"/>
    <property type="project" value="InterPro"/>
</dbReference>
<keyword evidence="2" id="KW-0274">FAD</keyword>
<evidence type="ECO:0000256" key="3">
    <source>
        <dbReference type="ARBA" id="ARBA00023002"/>
    </source>
</evidence>
<feature type="domain" description="FAD-binding PCMH-type" evidence="4">
    <location>
        <begin position="1"/>
        <end position="171"/>
    </location>
</feature>
<organism evidence="5">
    <name type="scientific">freshwater metagenome</name>
    <dbReference type="NCBI Taxonomy" id="449393"/>
    <lineage>
        <taxon>unclassified sequences</taxon>
        <taxon>metagenomes</taxon>
        <taxon>ecological metagenomes</taxon>
    </lineage>
</organism>
<dbReference type="InterPro" id="IPR016166">
    <property type="entry name" value="FAD-bd_PCMH"/>
</dbReference>
<dbReference type="PROSITE" id="PS51387">
    <property type="entry name" value="FAD_PCMH"/>
    <property type="match status" value="1"/>
</dbReference>
<dbReference type="Gene3D" id="3.30.465.10">
    <property type="match status" value="1"/>
</dbReference>
<sequence>MDFRSLRSLDEVLAALAELGDAACVLAGGTDVMVQLGRGEIAPQTLVHIEHVGELSAISCNGHVRLGATATHSSIAESPAILNSYGSLAAAAASVGGWQTQSVGTIGGNIANASPAADLLPPLLVHGAVVSLSSASGSRTLSIDQLLTGRRSTACAADELIVAVDLEPVGARTADAFVKVGRRSAMEVSIVALAVRLTLDETMTTVTDARIALASCGPMAFRATEAEAALIGTTLDDDALRAAGAALGNRAQLIDDVRATAAYRRRLIPRVLGKAVAECRQTIVNRSESQT</sequence>
<evidence type="ECO:0000259" key="4">
    <source>
        <dbReference type="PROSITE" id="PS51387"/>
    </source>
</evidence>
<dbReference type="InterPro" id="IPR036318">
    <property type="entry name" value="FAD-bd_PCMH-like_sf"/>
</dbReference>
<dbReference type="InterPro" id="IPR016167">
    <property type="entry name" value="FAD-bd_PCMH_sub1"/>
</dbReference>
<protein>
    <submittedName>
        <fullName evidence="5">Unannotated protein</fullName>
    </submittedName>
</protein>
<dbReference type="EMBL" id="CAFBLP010000118">
    <property type="protein sequence ID" value="CAB4892340.1"/>
    <property type="molecule type" value="Genomic_DNA"/>
</dbReference>
<dbReference type="SMART" id="SM01092">
    <property type="entry name" value="CO_deh_flav_C"/>
    <property type="match status" value="1"/>
</dbReference>
<evidence type="ECO:0000256" key="2">
    <source>
        <dbReference type="ARBA" id="ARBA00022827"/>
    </source>
</evidence>
<dbReference type="Gene3D" id="3.30.390.50">
    <property type="entry name" value="CO dehydrogenase flavoprotein, C-terminal domain"/>
    <property type="match status" value="1"/>
</dbReference>
<dbReference type="GO" id="GO:0016491">
    <property type="term" value="F:oxidoreductase activity"/>
    <property type="evidence" value="ECO:0007669"/>
    <property type="project" value="UniProtKB-KW"/>
</dbReference>
<dbReference type="InterPro" id="IPR016169">
    <property type="entry name" value="FAD-bd_PCMH_sub2"/>
</dbReference>
<gene>
    <name evidence="5" type="ORF">UFOPK3376_02941</name>
</gene>
<keyword evidence="3" id="KW-0560">Oxidoreductase</keyword>
<dbReference type="AlphaFoldDB" id="A0A6J7FHA9"/>
<dbReference type="InterPro" id="IPR005107">
    <property type="entry name" value="CO_DH_flav_C"/>
</dbReference>
<accession>A0A6J7FHA9</accession>
<evidence type="ECO:0000313" key="5">
    <source>
        <dbReference type="EMBL" id="CAB4892340.1"/>
    </source>
</evidence>
<dbReference type="Pfam" id="PF00941">
    <property type="entry name" value="FAD_binding_5"/>
    <property type="match status" value="1"/>
</dbReference>
<dbReference type="InterPro" id="IPR036683">
    <property type="entry name" value="CO_DH_flav_C_dom_sf"/>
</dbReference>
<dbReference type="InterPro" id="IPR051312">
    <property type="entry name" value="Diverse_Substr_Oxidored"/>
</dbReference>
<proteinExistence type="predicted"/>
<dbReference type="PANTHER" id="PTHR42659">
    <property type="entry name" value="XANTHINE DEHYDROGENASE SUBUNIT C-RELATED"/>
    <property type="match status" value="1"/>
</dbReference>
<dbReference type="Gene3D" id="3.30.43.10">
    <property type="entry name" value="Uridine Diphospho-n-acetylenolpyruvylglucosamine Reductase, domain 2"/>
    <property type="match status" value="1"/>
</dbReference>
<keyword evidence="1" id="KW-0285">Flavoprotein</keyword>
<name>A0A6J7FHA9_9ZZZZ</name>
<reference evidence="5" key="1">
    <citation type="submission" date="2020-05" db="EMBL/GenBank/DDBJ databases">
        <authorList>
            <person name="Chiriac C."/>
            <person name="Salcher M."/>
            <person name="Ghai R."/>
            <person name="Kavagutti S V."/>
        </authorList>
    </citation>
    <scope>NUCLEOTIDE SEQUENCE</scope>
</reference>
<dbReference type="SUPFAM" id="SSF55447">
    <property type="entry name" value="CO dehydrogenase flavoprotein C-terminal domain-like"/>
    <property type="match status" value="1"/>
</dbReference>
<evidence type="ECO:0000256" key="1">
    <source>
        <dbReference type="ARBA" id="ARBA00022630"/>
    </source>
</evidence>